<feature type="transmembrane region" description="Helical" evidence="1">
    <location>
        <begin position="66"/>
        <end position="89"/>
    </location>
</feature>
<accession>A0A8J5H064</accession>
<keyword evidence="3" id="KW-1185">Reference proteome</keyword>
<dbReference type="EMBL" id="JACMSC010000007">
    <property type="protein sequence ID" value="KAG6514663.1"/>
    <property type="molecule type" value="Genomic_DNA"/>
</dbReference>
<keyword evidence="1" id="KW-0472">Membrane</keyword>
<keyword evidence="1" id="KW-1133">Transmembrane helix</keyword>
<dbReference type="AlphaFoldDB" id="A0A8J5H064"/>
<evidence type="ECO:0000313" key="3">
    <source>
        <dbReference type="Proteomes" id="UP000734854"/>
    </source>
</evidence>
<reference evidence="2 3" key="1">
    <citation type="submission" date="2020-08" db="EMBL/GenBank/DDBJ databases">
        <title>Plant Genome Project.</title>
        <authorList>
            <person name="Zhang R.-G."/>
        </authorList>
    </citation>
    <scope>NUCLEOTIDE SEQUENCE [LARGE SCALE GENOMIC DNA]</scope>
    <source>
        <tissue evidence="2">Rhizome</tissue>
    </source>
</reference>
<proteinExistence type="predicted"/>
<comment type="caution">
    <text evidence="2">The sequence shown here is derived from an EMBL/GenBank/DDBJ whole genome shotgun (WGS) entry which is preliminary data.</text>
</comment>
<sequence>MAPSSHLQCPVGRLAAAIAPCRSCLLRQSVTRATKRARERILRFVDRRRIHGALKAVNFVLSFQQFGVSIAFAAGCPGSVVLLMVVVLYHLGIIGARNTAFGETGKIKPTAQVTSVMPDPQLCFRLKEGISSTLVVMNIWPVWLLESWSTDLHARPKGLGLANLAQPLPIAEP</sequence>
<name>A0A8J5H064_ZINOF</name>
<protein>
    <submittedName>
        <fullName evidence="2">Uncharacterized protein</fullName>
    </submittedName>
</protein>
<evidence type="ECO:0000256" key="1">
    <source>
        <dbReference type="SAM" id="Phobius"/>
    </source>
</evidence>
<organism evidence="2 3">
    <name type="scientific">Zingiber officinale</name>
    <name type="common">Ginger</name>
    <name type="synonym">Amomum zingiber</name>
    <dbReference type="NCBI Taxonomy" id="94328"/>
    <lineage>
        <taxon>Eukaryota</taxon>
        <taxon>Viridiplantae</taxon>
        <taxon>Streptophyta</taxon>
        <taxon>Embryophyta</taxon>
        <taxon>Tracheophyta</taxon>
        <taxon>Spermatophyta</taxon>
        <taxon>Magnoliopsida</taxon>
        <taxon>Liliopsida</taxon>
        <taxon>Zingiberales</taxon>
        <taxon>Zingiberaceae</taxon>
        <taxon>Zingiber</taxon>
    </lineage>
</organism>
<evidence type="ECO:0000313" key="2">
    <source>
        <dbReference type="EMBL" id="KAG6514663.1"/>
    </source>
</evidence>
<keyword evidence="1" id="KW-0812">Transmembrane</keyword>
<gene>
    <name evidence="2" type="ORF">ZIOFF_025032</name>
</gene>
<dbReference type="Proteomes" id="UP000734854">
    <property type="component" value="Unassembled WGS sequence"/>
</dbReference>